<dbReference type="GO" id="GO:0044773">
    <property type="term" value="P:mitotic DNA damage checkpoint signaling"/>
    <property type="evidence" value="ECO:0007669"/>
    <property type="project" value="TreeGrafter"/>
</dbReference>
<gene>
    <name evidence="3" type="ORF">PNOK_0419000</name>
</gene>
<feature type="compositionally biased region" description="Polar residues" evidence="1">
    <location>
        <begin position="297"/>
        <end position="319"/>
    </location>
</feature>
<dbReference type="InterPro" id="IPR000719">
    <property type="entry name" value="Prot_kinase_dom"/>
</dbReference>
<dbReference type="Proteomes" id="UP000217199">
    <property type="component" value="Unassembled WGS sequence"/>
</dbReference>
<comment type="caution">
    <text evidence="3">The sequence shown here is derived from an EMBL/GenBank/DDBJ whole genome shotgun (WGS) entry which is preliminary data.</text>
</comment>
<organism evidence="3 4">
    <name type="scientific">Pyrrhoderma noxium</name>
    <dbReference type="NCBI Taxonomy" id="2282107"/>
    <lineage>
        <taxon>Eukaryota</taxon>
        <taxon>Fungi</taxon>
        <taxon>Dikarya</taxon>
        <taxon>Basidiomycota</taxon>
        <taxon>Agaricomycotina</taxon>
        <taxon>Agaricomycetes</taxon>
        <taxon>Hymenochaetales</taxon>
        <taxon>Hymenochaetaceae</taxon>
        <taxon>Pyrrhoderma</taxon>
    </lineage>
</organism>
<keyword evidence="3" id="KW-0808">Transferase</keyword>
<dbReference type="GO" id="GO:0004674">
    <property type="term" value="F:protein serine/threonine kinase activity"/>
    <property type="evidence" value="ECO:0007669"/>
    <property type="project" value="TreeGrafter"/>
</dbReference>
<dbReference type="InterPro" id="IPR008271">
    <property type="entry name" value="Ser/Thr_kinase_AS"/>
</dbReference>
<dbReference type="PROSITE" id="PS00108">
    <property type="entry name" value="PROTEIN_KINASE_ST"/>
    <property type="match status" value="1"/>
</dbReference>
<accession>A0A286UI42</accession>
<feature type="compositionally biased region" description="Low complexity" evidence="1">
    <location>
        <begin position="398"/>
        <end position="414"/>
    </location>
</feature>
<dbReference type="InParanoid" id="A0A286UI42"/>
<dbReference type="SUPFAM" id="SSF56112">
    <property type="entry name" value="Protein kinase-like (PK-like)"/>
    <property type="match status" value="1"/>
</dbReference>
<evidence type="ECO:0000256" key="1">
    <source>
        <dbReference type="SAM" id="MobiDB-lite"/>
    </source>
</evidence>
<sequence length="463" mass="50081">MTKRGISDFKHIRDLGEGKIGSVGVYEFSQGSGLLSKALGLSSDKWKHLQGKQIAIKKIHRNFPEAYAAEKRVLERLGKISESGLIRYYGAEEDRENYYLFMELGKYGDLLSVAGRLFKIPGPQRLMAWRRILWHTTEQLMVLHSKGIRHQDIKPANIVLKSFSTWDCLITDYGSAYIVGEENPPTTLKTTFGYAAPEQIRKRFGKKKSDVWSLAELFDENVPYEIIFTQILDGSLLKTFEKESPLFQIPAVKSTSTAALVTTSAGSAGSSTGKVTDPRGSTSAPSSSATSPASTSVGKTSQGSNALALSQSERPSNSKTIRDSQKQDKRRPSIGSHQKIVLSPSGVEMKKPIVISSSATVAATGSGGSALATKTISTSTSVSGSRLIATPKSRTKKAAITTSNSASTPPSSRTQLQKQSTDTHNSHGSASKETGSKDRTTSNKTTLLVIGDSGRRNKEDKIN</sequence>
<feature type="compositionally biased region" description="Basic and acidic residues" evidence="1">
    <location>
        <begin position="453"/>
        <end position="463"/>
    </location>
</feature>
<feature type="compositionally biased region" description="Basic and acidic residues" evidence="1">
    <location>
        <begin position="320"/>
        <end position="331"/>
    </location>
</feature>
<dbReference type="CDD" id="cd00180">
    <property type="entry name" value="PKc"/>
    <property type="match status" value="1"/>
</dbReference>
<name>A0A286UI42_9AGAM</name>
<dbReference type="STRING" id="2282107.A0A286UI42"/>
<dbReference type="OrthoDB" id="4062651at2759"/>
<proteinExistence type="predicted"/>
<evidence type="ECO:0000259" key="2">
    <source>
        <dbReference type="PROSITE" id="PS50011"/>
    </source>
</evidence>
<evidence type="ECO:0000313" key="3">
    <source>
        <dbReference type="EMBL" id="PAV19257.1"/>
    </source>
</evidence>
<dbReference type="GO" id="GO:0005524">
    <property type="term" value="F:ATP binding"/>
    <property type="evidence" value="ECO:0007669"/>
    <property type="project" value="InterPro"/>
</dbReference>
<evidence type="ECO:0000313" key="4">
    <source>
        <dbReference type="Proteomes" id="UP000217199"/>
    </source>
</evidence>
<dbReference type="PROSITE" id="PS50011">
    <property type="entry name" value="PROTEIN_KINASE_DOM"/>
    <property type="match status" value="1"/>
</dbReference>
<reference evidence="3 4" key="1">
    <citation type="journal article" date="2017" name="Mol. Ecol.">
        <title>Comparative and population genomic landscape of Phellinus noxius: A hypervariable fungus causing root rot in trees.</title>
        <authorList>
            <person name="Chung C.L."/>
            <person name="Lee T.J."/>
            <person name="Akiba M."/>
            <person name="Lee H.H."/>
            <person name="Kuo T.H."/>
            <person name="Liu D."/>
            <person name="Ke H.M."/>
            <person name="Yokoi T."/>
            <person name="Roa M.B."/>
            <person name="Lu M.J."/>
            <person name="Chang Y.Y."/>
            <person name="Ann P.J."/>
            <person name="Tsai J.N."/>
            <person name="Chen C.Y."/>
            <person name="Tzean S.S."/>
            <person name="Ota Y."/>
            <person name="Hattori T."/>
            <person name="Sahashi N."/>
            <person name="Liou R.F."/>
            <person name="Kikuchi T."/>
            <person name="Tsai I.J."/>
        </authorList>
    </citation>
    <scope>NUCLEOTIDE SEQUENCE [LARGE SCALE GENOMIC DNA]</scope>
    <source>
        <strain evidence="3 4">FFPRI411160</strain>
    </source>
</reference>
<dbReference type="SMART" id="SM00220">
    <property type="entry name" value="S_TKc"/>
    <property type="match status" value="1"/>
</dbReference>
<feature type="compositionally biased region" description="Polar residues" evidence="1">
    <location>
        <begin position="415"/>
        <end position="433"/>
    </location>
</feature>
<keyword evidence="3" id="KW-0418">Kinase</keyword>
<dbReference type="EMBL" id="NBII01000004">
    <property type="protein sequence ID" value="PAV19257.1"/>
    <property type="molecule type" value="Genomic_DNA"/>
</dbReference>
<dbReference type="PANTHER" id="PTHR44167:SF24">
    <property type="entry name" value="SERINE_THREONINE-PROTEIN KINASE CHK2"/>
    <property type="match status" value="1"/>
</dbReference>
<dbReference type="Gene3D" id="1.10.510.10">
    <property type="entry name" value="Transferase(Phosphotransferase) domain 1"/>
    <property type="match status" value="1"/>
</dbReference>
<feature type="region of interest" description="Disordered" evidence="1">
    <location>
        <begin position="263"/>
        <end position="345"/>
    </location>
</feature>
<dbReference type="Pfam" id="PF00069">
    <property type="entry name" value="Pkinase"/>
    <property type="match status" value="1"/>
</dbReference>
<feature type="region of interest" description="Disordered" evidence="1">
    <location>
        <begin position="385"/>
        <end position="463"/>
    </location>
</feature>
<keyword evidence="4" id="KW-1185">Reference proteome</keyword>
<protein>
    <submittedName>
        <fullName evidence="3">Serine threonine kinase</fullName>
    </submittedName>
</protein>
<feature type="compositionally biased region" description="Low complexity" evidence="1">
    <location>
        <begin position="263"/>
        <end position="296"/>
    </location>
</feature>
<dbReference type="InterPro" id="IPR011009">
    <property type="entry name" value="Kinase-like_dom_sf"/>
</dbReference>
<dbReference type="PANTHER" id="PTHR44167">
    <property type="entry name" value="OVARIAN-SPECIFIC SERINE/THREONINE-PROTEIN KINASE LOK-RELATED"/>
    <property type="match status" value="1"/>
</dbReference>
<dbReference type="AlphaFoldDB" id="A0A286UI42"/>
<feature type="domain" description="Protein kinase" evidence="2">
    <location>
        <begin position="9"/>
        <end position="334"/>
    </location>
</feature>
<dbReference type="GO" id="GO:0005634">
    <property type="term" value="C:nucleus"/>
    <property type="evidence" value="ECO:0007669"/>
    <property type="project" value="TreeGrafter"/>
</dbReference>